<dbReference type="EMBL" id="CP040946">
    <property type="protein sequence ID" value="QDC44354.1"/>
    <property type="molecule type" value="Genomic_DNA"/>
</dbReference>
<proteinExistence type="predicted"/>
<protein>
    <submittedName>
        <fullName evidence="2">Uncharacterized protein</fullName>
    </submittedName>
</protein>
<keyword evidence="1" id="KW-0472">Membrane</keyword>
<dbReference type="KEGG" id="mmec:FIU01_07320"/>
<organism evidence="2 3">
    <name type="scientific">Methylophilus medardicus</name>
    <dbReference type="NCBI Taxonomy" id="2588534"/>
    <lineage>
        <taxon>Bacteria</taxon>
        <taxon>Pseudomonadati</taxon>
        <taxon>Pseudomonadota</taxon>
        <taxon>Betaproteobacteria</taxon>
        <taxon>Nitrosomonadales</taxon>
        <taxon>Methylophilaceae</taxon>
        <taxon>Methylophilus</taxon>
    </lineage>
</organism>
<keyword evidence="1" id="KW-0812">Transmembrane</keyword>
<evidence type="ECO:0000313" key="2">
    <source>
        <dbReference type="EMBL" id="QDC44354.1"/>
    </source>
</evidence>
<dbReference type="Proteomes" id="UP000311008">
    <property type="component" value="Chromosome"/>
</dbReference>
<name>A0A5B8CSQ7_9PROT</name>
<evidence type="ECO:0000256" key="1">
    <source>
        <dbReference type="SAM" id="Phobius"/>
    </source>
</evidence>
<dbReference type="AlphaFoldDB" id="A0A5B8CSQ7"/>
<accession>A0A5B8CSQ7</accession>
<gene>
    <name evidence="2" type="ORF">FIU01_07320</name>
</gene>
<evidence type="ECO:0000313" key="3">
    <source>
        <dbReference type="Proteomes" id="UP000311008"/>
    </source>
</evidence>
<reference evidence="3" key="1">
    <citation type="journal article" date="2019" name="ISME J.">
        <title>Evolution in action: habitat transition from sediment to the pelagial leads to genome streamlining in Methylophilaceae.</title>
        <authorList>
            <person name="Salcher M."/>
            <person name="Schaefle D."/>
            <person name="Kaspar M."/>
            <person name="Neuenschwander S.M."/>
            <person name="Ghai R."/>
        </authorList>
    </citation>
    <scope>NUCLEOTIDE SEQUENCE [LARGE SCALE GENOMIC DNA]</scope>
    <source>
        <strain evidence="3">MMS-M-51</strain>
    </source>
</reference>
<sequence length="59" mass="6677">MLILGIVISLLAYYLALRWSDHLLTSHNIELPAFTSWLVRNTFAFIVSTVVAMPFPSIL</sequence>
<dbReference type="OrthoDB" id="9951349at2"/>
<feature type="transmembrane region" description="Helical" evidence="1">
    <location>
        <begin position="34"/>
        <end position="55"/>
    </location>
</feature>
<keyword evidence="3" id="KW-1185">Reference proteome</keyword>
<keyword evidence="1" id="KW-1133">Transmembrane helix</keyword>